<dbReference type="Proteomes" id="UP000501868">
    <property type="component" value="Chromosome"/>
</dbReference>
<protein>
    <recommendedName>
        <fullName evidence="4">DUF304 domain-containing protein</fullName>
    </recommendedName>
</protein>
<dbReference type="EMBL" id="CP051128">
    <property type="protein sequence ID" value="QIZ08574.1"/>
    <property type="molecule type" value="Genomic_DNA"/>
</dbReference>
<feature type="transmembrane region" description="Helical" evidence="1">
    <location>
        <begin position="13"/>
        <end position="34"/>
    </location>
</feature>
<accession>A0A6H1P4P8</accession>
<proteinExistence type="predicted"/>
<keyword evidence="1" id="KW-0812">Transmembrane</keyword>
<feature type="transmembrane region" description="Helical" evidence="1">
    <location>
        <begin position="41"/>
        <end position="59"/>
    </location>
</feature>
<evidence type="ECO:0000313" key="2">
    <source>
        <dbReference type="EMBL" id="QIZ08574.1"/>
    </source>
</evidence>
<gene>
    <name evidence="2" type="ORF">HFZ78_19205</name>
</gene>
<reference evidence="2 3" key="1">
    <citation type="submission" date="2020-04" db="EMBL/GenBank/DDBJ databases">
        <title>Genome-Wide Identification of 5-Methylcytosine Sites in Bacterial Genomes By High-Throughput Sequencing of MspJI Restriction Fragments.</title>
        <authorList>
            <person name="Wu V."/>
        </authorList>
    </citation>
    <scope>NUCLEOTIDE SEQUENCE [LARGE SCALE GENOMIC DNA]</scope>
    <source>
        <strain evidence="2 3">S2</strain>
    </source>
</reference>
<dbReference type="AlphaFoldDB" id="A0A6H1P4P8"/>
<sequence>MENPILFYKNPKWVLIVFEISRLISLLFFFVIIIRGVIEKDWFLCVYGIVFIITFYMIFRYYSGDIRGYVAVYSNKIVEIKKHKREVIFNDVIEIRYFKKEIRSKQTSYKDCLHFYVKNQTIPVLISPAFKSTVTPYSVREETTEILTYIRVNYPFIKYTKEEWKGTY</sequence>
<evidence type="ECO:0000313" key="3">
    <source>
        <dbReference type="Proteomes" id="UP000501868"/>
    </source>
</evidence>
<keyword evidence="1" id="KW-1133">Transmembrane helix</keyword>
<organism evidence="2 3">
    <name type="scientific">Priestia megaterium</name>
    <name type="common">Bacillus megaterium</name>
    <dbReference type="NCBI Taxonomy" id="1404"/>
    <lineage>
        <taxon>Bacteria</taxon>
        <taxon>Bacillati</taxon>
        <taxon>Bacillota</taxon>
        <taxon>Bacilli</taxon>
        <taxon>Bacillales</taxon>
        <taxon>Bacillaceae</taxon>
        <taxon>Priestia</taxon>
    </lineage>
</organism>
<reference evidence="2 3" key="2">
    <citation type="submission" date="2020-04" db="EMBL/GenBank/DDBJ databases">
        <authorList>
            <person name="Fomenkov A."/>
            <person name="Anton B.P."/>
            <person name="Roberts R.J."/>
        </authorList>
    </citation>
    <scope>NUCLEOTIDE SEQUENCE [LARGE SCALE GENOMIC DNA]</scope>
    <source>
        <strain evidence="2 3">S2</strain>
    </source>
</reference>
<evidence type="ECO:0000256" key="1">
    <source>
        <dbReference type="SAM" id="Phobius"/>
    </source>
</evidence>
<evidence type="ECO:0008006" key="4">
    <source>
        <dbReference type="Google" id="ProtNLM"/>
    </source>
</evidence>
<name>A0A6H1P4P8_PRIMG</name>
<keyword evidence="1" id="KW-0472">Membrane</keyword>